<dbReference type="PANTHER" id="PTHR28008:SF1">
    <property type="entry name" value="DOMAIN PROTEIN, PUTATIVE (AFU_ORTHOLOGUE AFUA_3G10980)-RELATED"/>
    <property type="match status" value="1"/>
</dbReference>
<feature type="domain" description="VanZ-like" evidence="2">
    <location>
        <begin position="16"/>
        <end position="134"/>
    </location>
</feature>
<keyword evidence="1" id="KW-0472">Membrane</keyword>
<accession>A0A1T5KAZ6</accession>
<gene>
    <name evidence="3" type="ORF">SAMN06309945_2087</name>
</gene>
<dbReference type="Proteomes" id="UP000190857">
    <property type="component" value="Unassembled WGS sequence"/>
</dbReference>
<feature type="transmembrane region" description="Helical" evidence="1">
    <location>
        <begin position="112"/>
        <end position="135"/>
    </location>
</feature>
<dbReference type="EMBL" id="FUZP01000002">
    <property type="protein sequence ID" value="SKC60902.1"/>
    <property type="molecule type" value="Genomic_DNA"/>
</dbReference>
<feature type="transmembrane region" description="Helical" evidence="1">
    <location>
        <begin position="83"/>
        <end position="106"/>
    </location>
</feature>
<dbReference type="AlphaFoldDB" id="A0A1T5KAZ6"/>
<keyword evidence="1" id="KW-1133">Transmembrane helix</keyword>
<evidence type="ECO:0000259" key="2">
    <source>
        <dbReference type="Pfam" id="PF04892"/>
    </source>
</evidence>
<evidence type="ECO:0000313" key="3">
    <source>
        <dbReference type="EMBL" id="SKC60902.1"/>
    </source>
</evidence>
<sequence length="165" mass="18211">MTDIRLRQLSSWLLAVVTVAVLVIVFWPTPVDAGARGTIARVLDTLYGVGLPRFVTYGVVEFSANIVMFLPLGLLVALALPRWLLWFSPLLCASLSLAIELCQALLLPHRFASILDVAANTSGAILGTLIAIVIVKRVRRRDRERQRASDLVHMQAARESILRGR</sequence>
<dbReference type="STRING" id="123320.SAMN06309945_2087"/>
<evidence type="ECO:0000313" key="4">
    <source>
        <dbReference type="Proteomes" id="UP000190857"/>
    </source>
</evidence>
<dbReference type="Pfam" id="PF04892">
    <property type="entry name" value="VanZ"/>
    <property type="match status" value="1"/>
</dbReference>
<feature type="transmembrane region" description="Helical" evidence="1">
    <location>
        <begin position="12"/>
        <end position="29"/>
    </location>
</feature>
<keyword evidence="1" id="KW-0812">Transmembrane</keyword>
<dbReference type="InterPro" id="IPR006976">
    <property type="entry name" value="VanZ-like"/>
</dbReference>
<protein>
    <submittedName>
        <fullName evidence="3">VanZ like family protein</fullName>
    </submittedName>
</protein>
<feature type="transmembrane region" description="Helical" evidence="1">
    <location>
        <begin position="54"/>
        <end position="76"/>
    </location>
</feature>
<proteinExistence type="predicted"/>
<dbReference type="RefSeq" id="WP_079728160.1">
    <property type="nucleotide sequence ID" value="NZ_FUZP01000002.1"/>
</dbReference>
<evidence type="ECO:0000256" key="1">
    <source>
        <dbReference type="SAM" id="Phobius"/>
    </source>
</evidence>
<keyword evidence="4" id="KW-1185">Reference proteome</keyword>
<name>A0A1T5KAZ6_9MICO</name>
<dbReference type="OrthoDB" id="3787741at2"/>
<dbReference type="PANTHER" id="PTHR28008">
    <property type="entry name" value="DOMAIN PROTEIN, PUTATIVE (AFU_ORTHOLOGUE AFUA_3G10980)-RELATED"/>
    <property type="match status" value="1"/>
</dbReference>
<reference evidence="3 4" key="1">
    <citation type="submission" date="2017-02" db="EMBL/GenBank/DDBJ databases">
        <authorList>
            <person name="Peterson S.W."/>
        </authorList>
    </citation>
    <scope>NUCLEOTIDE SEQUENCE [LARGE SCALE GENOMIC DNA]</scope>
    <source>
        <strain evidence="3 4">VKM Ac-2059</strain>
    </source>
</reference>
<organism evidence="3 4">
    <name type="scientific">Okibacterium fritillariae</name>
    <dbReference type="NCBI Taxonomy" id="123320"/>
    <lineage>
        <taxon>Bacteria</taxon>
        <taxon>Bacillati</taxon>
        <taxon>Actinomycetota</taxon>
        <taxon>Actinomycetes</taxon>
        <taxon>Micrococcales</taxon>
        <taxon>Microbacteriaceae</taxon>
        <taxon>Okibacterium</taxon>
    </lineage>
</organism>